<dbReference type="Pfam" id="PF20062">
    <property type="entry name" value="DUF6461"/>
    <property type="match status" value="1"/>
</dbReference>
<sequence length="310" mass="33346">MTALDDLSWADAHAGHDRFLGEIFCLTFIRDVDGPEALRRIGGLPDTVATRTPEECAALHDFDHGYPDLAAALSLGTWTVLFEPSGFTGSNLVDTLSRGTEAVSVLRHDYASNAFDHAIDGSPVTGFDPDFPVYRHGTDPDRLLPHMRELGFSDEEDGAFDDHPIARALRLAELITGVLPSFEALCGPLPSAHVEPWFSAAPKPPAARPGYDGPLDAVAEARRLAALHGVTDTPELAEALAAAERAERVTITPDSPLGRHVRAWLTESNRAGWSLNDHGGRGRMTDADRDRAHGLGWLARALGAAVDQVT</sequence>
<reference evidence="1 2" key="1">
    <citation type="submission" date="2020-08" db="EMBL/GenBank/DDBJ databases">
        <title>Sequencing the genomes of 1000 actinobacteria strains.</title>
        <authorList>
            <person name="Klenk H.-P."/>
        </authorList>
    </citation>
    <scope>NUCLEOTIDE SEQUENCE [LARGE SCALE GENOMIC DNA]</scope>
    <source>
        <strain evidence="1 2">DSM 45084</strain>
    </source>
</reference>
<proteinExistence type="predicted"/>
<dbReference type="AlphaFoldDB" id="A0A7W7T6G1"/>
<dbReference type="RefSeq" id="WP_184672187.1">
    <property type="nucleotide sequence ID" value="NZ_BAABAI010000009.1"/>
</dbReference>
<dbReference type="EMBL" id="JACHJS010000001">
    <property type="protein sequence ID" value="MBB4967448.1"/>
    <property type="molecule type" value="Genomic_DNA"/>
</dbReference>
<accession>A0A7W7T6G1</accession>
<dbReference type="Proteomes" id="UP000542674">
    <property type="component" value="Unassembled WGS sequence"/>
</dbReference>
<gene>
    <name evidence="1" type="ORF">F4559_004807</name>
</gene>
<evidence type="ECO:0000313" key="1">
    <source>
        <dbReference type="EMBL" id="MBB4967448.1"/>
    </source>
</evidence>
<name>A0A7W7T6G1_9PSEU</name>
<comment type="caution">
    <text evidence="1">The sequence shown here is derived from an EMBL/GenBank/DDBJ whole genome shotgun (WGS) entry which is preliminary data.</text>
</comment>
<evidence type="ECO:0000313" key="2">
    <source>
        <dbReference type="Proteomes" id="UP000542674"/>
    </source>
</evidence>
<organism evidence="1 2">
    <name type="scientific">Saccharothrix violaceirubra</name>
    <dbReference type="NCBI Taxonomy" id="413306"/>
    <lineage>
        <taxon>Bacteria</taxon>
        <taxon>Bacillati</taxon>
        <taxon>Actinomycetota</taxon>
        <taxon>Actinomycetes</taxon>
        <taxon>Pseudonocardiales</taxon>
        <taxon>Pseudonocardiaceae</taxon>
        <taxon>Saccharothrix</taxon>
    </lineage>
</organism>
<keyword evidence="2" id="KW-1185">Reference proteome</keyword>
<dbReference type="InterPro" id="IPR045592">
    <property type="entry name" value="DUF6461"/>
</dbReference>
<protein>
    <submittedName>
        <fullName evidence="1">Uncharacterized protein</fullName>
    </submittedName>
</protein>